<dbReference type="PANTHER" id="PTHR34139">
    <property type="entry name" value="UPF0331 PROTEIN MJ0127"/>
    <property type="match status" value="1"/>
</dbReference>
<dbReference type="InterPro" id="IPR008201">
    <property type="entry name" value="HepT-like"/>
</dbReference>
<name>A0ABD4TI65_9EURY</name>
<evidence type="ECO:0000313" key="8">
    <source>
        <dbReference type="Proteomes" id="UP001524383"/>
    </source>
</evidence>
<evidence type="ECO:0000256" key="1">
    <source>
        <dbReference type="ARBA" id="ARBA00022553"/>
    </source>
</evidence>
<keyword evidence="4" id="KW-0547">Nucleotide-binding</keyword>
<proteinExistence type="inferred from homology"/>
<comment type="caution">
    <text evidence="7">The sequence shown here is derived from an EMBL/GenBank/DDBJ whole genome shotgun (WGS) entry which is preliminary data.</text>
</comment>
<dbReference type="GO" id="GO:0004518">
    <property type="term" value="F:nuclease activity"/>
    <property type="evidence" value="ECO:0007669"/>
    <property type="project" value="UniProtKB-KW"/>
</dbReference>
<evidence type="ECO:0000256" key="6">
    <source>
        <dbReference type="ARBA" id="ARBA00024207"/>
    </source>
</evidence>
<dbReference type="GO" id="GO:0000166">
    <property type="term" value="F:nucleotide binding"/>
    <property type="evidence" value="ECO:0007669"/>
    <property type="project" value="UniProtKB-KW"/>
</dbReference>
<reference evidence="7 8" key="1">
    <citation type="submission" date="2019-08" db="EMBL/GenBank/DDBJ databases">
        <authorList>
            <person name="Chen S.-C."/>
            <person name="Lai M.-C."/>
            <person name="You Y.-T."/>
        </authorList>
    </citation>
    <scope>NUCLEOTIDE SEQUENCE [LARGE SCALE GENOMIC DNA]</scope>
    <source>
        <strain evidence="7 8">P2F9704a</strain>
    </source>
</reference>
<gene>
    <name evidence="7" type="ORF">FTO68_06495</name>
</gene>
<keyword evidence="2" id="KW-1277">Toxin-antitoxin system</keyword>
<keyword evidence="3" id="KW-0540">Nuclease</keyword>
<organism evidence="7 8">
    <name type="scientific">Methanocalculus taiwanensis</name>
    <dbReference type="NCBI Taxonomy" id="106207"/>
    <lineage>
        <taxon>Archaea</taxon>
        <taxon>Methanobacteriati</taxon>
        <taxon>Methanobacteriota</taxon>
        <taxon>Stenosarchaea group</taxon>
        <taxon>Methanomicrobia</taxon>
        <taxon>Methanomicrobiales</taxon>
        <taxon>Methanocalculaceae</taxon>
        <taxon>Methanocalculus</taxon>
    </lineage>
</organism>
<dbReference type="InterPro" id="IPR051813">
    <property type="entry name" value="HepT_RNase_toxin"/>
</dbReference>
<dbReference type="RefSeq" id="WP_368659884.1">
    <property type="nucleotide sequence ID" value="NZ_VOTZ01000011.1"/>
</dbReference>
<dbReference type="InterPro" id="IPR037038">
    <property type="entry name" value="HepT-like_sf"/>
</dbReference>
<dbReference type="AlphaFoldDB" id="A0ABD4TI65"/>
<keyword evidence="1" id="KW-0597">Phosphoprotein</keyword>
<accession>A0ABD4TI65</accession>
<keyword evidence="8" id="KW-1185">Reference proteome</keyword>
<evidence type="ECO:0000256" key="5">
    <source>
        <dbReference type="ARBA" id="ARBA00022801"/>
    </source>
</evidence>
<dbReference type="Pfam" id="PF01934">
    <property type="entry name" value="HepT-like"/>
    <property type="match status" value="1"/>
</dbReference>
<dbReference type="PANTHER" id="PTHR34139:SF1">
    <property type="entry name" value="RNASE MJ1380-RELATED"/>
    <property type="match status" value="1"/>
</dbReference>
<dbReference type="Gene3D" id="1.20.120.580">
    <property type="entry name" value="bsu32300-like"/>
    <property type="match status" value="1"/>
</dbReference>
<evidence type="ECO:0000256" key="2">
    <source>
        <dbReference type="ARBA" id="ARBA00022649"/>
    </source>
</evidence>
<dbReference type="EMBL" id="VOTZ01000011">
    <property type="protein sequence ID" value="MCQ1538632.1"/>
    <property type="molecule type" value="Genomic_DNA"/>
</dbReference>
<comment type="similarity">
    <text evidence="6">Belongs to the HepT RNase toxin family.</text>
</comment>
<evidence type="ECO:0000313" key="7">
    <source>
        <dbReference type="EMBL" id="MCQ1538632.1"/>
    </source>
</evidence>
<evidence type="ECO:0000256" key="4">
    <source>
        <dbReference type="ARBA" id="ARBA00022741"/>
    </source>
</evidence>
<protein>
    <submittedName>
        <fullName evidence="7">DUF86 domain-containing protein</fullName>
    </submittedName>
</protein>
<sequence length="113" mass="13188">MLDDILEAINLIEQYTNTLSIGEFQKDTKTRDATLRNLEIIGEACKLVPETIKDRHNKIPWKKIIGLRNIVLHKYFGVDLDLIWYIITIQLPELKNEIYRVRDAINNNTANIP</sequence>
<keyword evidence="5" id="KW-0378">Hydrolase</keyword>
<dbReference type="Proteomes" id="UP001524383">
    <property type="component" value="Unassembled WGS sequence"/>
</dbReference>
<evidence type="ECO:0000256" key="3">
    <source>
        <dbReference type="ARBA" id="ARBA00022722"/>
    </source>
</evidence>
<dbReference type="GO" id="GO:0016787">
    <property type="term" value="F:hydrolase activity"/>
    <property type="evidence" value="ECO:0007669"/>
    <property type="project" value="UniProtKB-KW"/>
</dbReference>